<dbReference type="AlphaFoldDB" id="A0A840IK61"/>
<proteinExistence type="predicted"/>
<name>A0A840IK61_9ACTN</name>
<dbReference type="Proteomes" id="UP000585272">
    <property type="component" value="Unassembled WGS sequence"/>
</dbReference>
<protein>
    <submittedName>
        <fullName evidence="1">Arc/MetJ family transcription regulator</fullName>
    </submittedName>
</protein>
<organism evidence="1 2">
    <name type="scientific">Conexibacter arvalis</name>
    <dbReference type="NCBI Taxonomy" id="912552"/>
    <lineage>
        <taxon>Bacteria</taxon>
        <taxon>Bacillati</taxon>
        <taxon>Actinomycetota</taxon>
        <taxon>Thermoleophilia</taxon>
        <taxon>Solirubrobacterales</taxon>
        <taxon>Conexibacteraceae</taxon>
        <taxon>Conexibacter</taxon>
    </lineage>
</organism>
<dbReference type="Pfam" id="PF09957">
    <property type="entry name" value="VapB_antitoxin"/>
    <property type="match status" value="1"/>
</dbReference>
<gene>
    <name evidence="1" type="ORF">BDZ31_003923</name>
</gene>
<accession>A0A840IK61</accession>
<comment type="caution">
    <text evidence="1">The sequence shown here is derived from an EMBL/GenBank/DDBJ whole genome shotgun (WGS) entry which is preliminary data.</text>
</comment>
<evidence type="ECO:0000313" key="2">
    <source>
        <dbReference type="Proteomes" id="UP000585272"/>
    </source>
</evidence>
<keyword evidence="2" id="KW-1185">Reference proteome</keyword>
<dbReference type="InterPro" id="IPR019239">
    <property type="entry name" value="VapB_antitoxin"/>
</dbReference>
<dbReference type="EMBL" id="JACHNU010000006">
    <property type="protein sequence ID" value="MBB4664320.1"/>
    <property type="molecule type" value="Genomic_DNA"/>
</dbReference>
<dbReference type="RefSeq" id="WP_183344227.1">
    <property type="nucleotide sequence ID" value="NZ_JACHNU010000006.1"/>
</dbReference>
<evidence type="ECO:0000313" key="1">
    <source>
        <dbReference type="EMBL" id="MBB4664320.1"/>
    </source>
</evidence>
<reference evidence="1 2" key="1">
    <citation type="submission" date="2020-08" db="EMBL/GenBank/DDBJ databases">
        <title>Genomic Encyclopedia of Archaeal and Bacterial Type Strains, Phase II (KMG-II): from individual species to whole genera.</title>
        <authorList>
            <person name="Goeker M."/>
        </authorList>
    </citation>
    <scope>NUCLEOTIDE SEQUENCE [LARGE SCALE GENOMIC DNA]</scope>
    <source>
        <strain evidence="1 2">DSM 23288</strain>
    </source>
</reference>
<sequence length="65" mass="7276">MRTTIALDDDLVAEAQRLTGTTEKTALVREALRALIERESARRLARLGGSEPELRSIPRRQSSSR</sequence>